<dbReference type="Proteomes" id="UP000515163">
    <property type="component" value="Unplaced"/>
</dbReference>
<dbReference type="KEGG" id="aten:116307630"/>
<organism evidence="3 4">
    <name type="scientific">Actinia tenebrosa</name>
    <name type="common">Australian red waratah sea anemone</name>
    <dbReference type="NCBI Taxonomy" id="6105"/>
    <lineage>
        <taxon>Eukaryota</taxon>
        <taxon>Metazoa</taxon>
        <taxon>Cnidaria</taxon>
        <taxon>Anthozoa</taxon>
        <taxon>Hexacorallia</taxon>
        <taxon>Actiniaria</taxon>
        <taxon>Actiniidae</taxon>
        <taxon>Actinia</taxon>
    </lineage>
</organism>
<dbReference type="Gene3D" id="3.30.390.150">
    <property type="match status" value="1"/>
</dbReference>
<gene>
    <name evidence="4" type="primary">LOC116307630</name>
</gene>
<dbReference type="SMART" id="SM01039">
    <property type="entry name" value="BRICHOS"/>
    <property type="match status" value="1"/>
</dbReference>
<evidence type="ECO:0000313" key="3">
    <source>
        <dbReference type="Proteomes" id="UP000515163"/>
    </source>
</evidence>
<keyword evidence="1" id="KW-1015">Disulfide bond</keyword>
<accession>A0A6P8J7F4</accession>
<dbReference type="RefSeq" id="XP_031573763.1">
    <property type="nucleotide sequence ID" value="XM_031717903.1"/>
</dbReference>
<dbReference type="Pfam" id="PF04089">
    <property type="entry name" value="BRICHOS"/>
    <property type="match status" value="1"/>
</dbReference>
<evidence type="ECO:0000256" key="1">
    <source>
        <dbReference type="ARBA" id="ARBA00023157"/>
    </source>
</evidence>
<dbReference type="PANTHER" id="PTHR16483">
    <property type="entry name" value="GASTROKINE 1"/>
    <property type="match status" value="1"/>
</dbReference>
<evidence type="ECO:0000313" key="4">
    <source>
        <dbReference type="RefSeq" id="XP_031573763.1"/>
    </source>
</evidence>
<feature type="domain" description="BRICHOS" evidence="2">
    <location>
        <begin position="97"/>
        <end position="190"/>
    </location>
</feature>
<proteinExistence type="predicted"/>
<dbReference type="InterPro" id="IPR051772">
    <property type="entry name" value="Gastrokine"/>
</dbReference>
<sequence>MVIVTLVRIGFQHSSDWHSITVIELQGLLVLILCAGVFDTKAAPTTLSVDSQGIKPPRNKILFKFDMQVNEGNGRILHEKLEINTKAKTELFSVPKHGDSEEFEVLEDYSMNLTAIHIKAKNICYVFKMISAVLPDEFKTDLENQTIVEDNNTNIKVENTTWKVDAVFTQRSLLSDEMAVLCARSSIYWIQKIEDTGSVRQSRDTGLSHVQRRSVCMNNKICVLTWRLKICILPNGKRQLIWVRVMVCSNILSC</sequence>
<dbReference type="PROSITE" id="PS50869">
    <property type="entry name" value="BRICHOS"/>
    <property type="match status" value="1"/>
</dbReference>
<name>A0A6P8J7F4_ACTTE</name>
<dbReference type="GeneID" id="116307630"/>
<dbReference type="InterPro" id="IPR007084">
    <property type="entry name" value="BRICHOS_dom"/>
</dbReference>
<keyword evidence="3" id="KW-1185">Reference proteome</keyword>
<dbReference type="InParanoid" id="A0A6P8J7F4"/>
<reference evidence="4" key="1">
    <citation type="submission" date="2025-08" db="UniProtKB">
        <authorList>
            <consortium name="RefSeq"/>
        </authorList>
    </citation>
    <scope>IDENTIFICATION</scope>
    <source>
        <tissue evidence="4">Tentacle</tissue>
    </source>
</reference>
<protein>
    <submittedName>
        <fullName evidence="4">Uncharacterized protein LOC116307630 isoform X1</fullName>
    </submittedName>
</protein>
<evidence type="ECO:0000259" key="2">
    <source>
        <dbReference type="PROSITE" id="PS50869"/>
    </source>
</evidence>
<dbReference type="AlphaFoldDB" id="A0A6P8J7F4"/>
<dbReference type="OrthoDB" id="5984964at2759"/>